<evidence type="ECO:0000313" key="9">
    <source>
        <dbReference type="EMBL" id="MBT2160002.1"/>
    </source>
</evidence>
<keyword evidence="4" id="KW-0472">Membrane</keyword>
<evidence type="ECO:0000256" key="1">
    <source>
        <dbReference type="ARBA" id="ARBA00004442"/>
    </source>
</evidence>
<feature type="chain" id="PRO_5045403445" evidence="6">
    <location>
        <begin position="21"/>
        <end position="512"/>
    </location>
</feature>
<keyword evidence="10" id="KW-1185">Reference proteome</keyword>
<feature type="signal peptide" evidence="6">
    <location>
        <begin position="1"/>
        <end position="20"/>
    </location>
</feature>
<evidence type="ECO:0000313" key="10">
    <source>
        <dbReference type="Proteomes" id="UP000740413"/>
    </source>
</evidence>
<keyword evidence="5" id="KW-0998">Cell outer membrane</keyword>
<comment type="subcellular location">
    <subcellularLocation>
        <location evidence="1">Cell outer membrane</location>
    </subcellularLocation>
</comment>
<sequence length="512" mass="56639">MKKTNFYIFLVAIFGFYSCADELDLAPLDRVTPNTFYKTRADFDGAIFSSYSSLQDFYGTSTETLGETGEYWKISMIITDDAEVDANSGDTRTRAADNLQVTSVDVAFQAVFGEIYEGIYRANIVLENLDAENELTAEDKTVLSAEAKFLRAFYHFQALKLFGETSPIAIAVGKDLNNLALPNAGAGELYAQILADFSDAAAGLPEVWDGGNTGRATAWAAKSFIGKVNVFKEDWPAAITAIGDVVDNGPYSLVTSSYDDVFAYNNENNSESIFEIQYGGPFSDDNIWVFDDNHSENFKGSQGSGRAWYWDPANGAPAQAQGWFIPTQDLVDAFEPGDTRLEASIYQPGETYYKLSPGGVLNVLDYDPIWSSNSLSIKKYRGETNMVAANYSPNGVGDFNNERWFRFAELKLLYAEALIRGGGDVSIAVQQIQDIRDRAGLTAPMNSDPLAAMMQEKRVEMAFEPHRWFDIVRWDLGPTIFGSSWDPKLEVFPFPLSEIDRSGGLMTQNAGY</sequence>
<dbReference type="SUPFAM" id="SSF48452">
    <property type="entry name" value="TPR-like"/>
    <property type="match status" value="1"/>
</dbReference>
<dbReference type="InterPro" id="IPR033985">
    <property type="entry name" value="SusD-like_N"/>
</dbReference>
<dbReference type="Pfam" id="PF07980">
    <property type="entry name" value="SusD_RagB"/>
    <property type="match status" value="1"/>
</dbReference>
<dbReference type="Gene3D" id="1.25.40.390">
    <property type="match status" value="1"/>
</dbReference>
<keyword evidence="3 6" id="KW-0732">Signal</keyword>
<feature type="domain" description="SusD-like N-terminal" evidence="8">
    <location>
        <begin position="69"/>
        <end position="228"/>
    </location>
</feature>
<proteinExistence type="inferred from homology"/>
<organism evidence="9 10">
    <name type="scientific">Zobellia barbeyronii</name>
    <dbReference type="NCBI Taxonomy" id="2748009"/>
    <lineage>
        <taxon>Bacteria</taxon>
        <taxon>Pseudomonadati</taxon>
        <taxon>Bacteroidota</taxon>
        <taxon>Flavobacteriia</taxon>
        <taxon>Flavobacteriales</taxon>
        <taxon>Flavobacteriaceae</taxon>
        <taxon>Zobellia</taxon>
    </lineage>
</organism>
<dbReference type="EMBL" id="JACATN010000001">
    <property type="protein sequence ID" value="MBT2160002.1"/>
    <property type="molecule type" value="Genomic_DNA"/>
</dbReference>
<name>A0ABS5W9J0_9FLAO</name>
<dbReference type="Pfam" id="PF14322">
    <property type="entry name" value="SusD-like_3"/>
    <property type="match status" value="1"/>
</dbReference>
<evidence type="ECO:0000256" key="5">
    <source>
        <dbReference type="ARBA" id="ARBA00023237"/>
    </source>
</evidence>
<comment type="caution">
    <text evidence="9">The sequence shown here is derived from an EMBL/GenBank/DDBJ whole genome shotgun (WGS) entry which is preliminary data.</text>
</comment>
<dbReference type="PROSITE" id="PS51257">
    <property type="entry name" value="PROKAR_LIPOPROTEIN"/>
    <property type="match status" value="1"/>
</dbReference>
<dbReference type="Proteomes" id="UP000740413">
    <property type="component" value="Unassembled WGS sequence"/>
</dbReference>
<evidence type="ECO:0000256" key="4">
    <source>
        <dbReference type="ARBA" id="ARBA00023136"/>
    </source>
</evidence>
<dbReference type="InterPro" id="IPR012944">
    <property type="entry name" value="SusD_RagB_dom"/>
</dbReference>
<evidence type="ECO:0000259" key="8">
    <source>
        <dbReference type="Pfam" id="PF14322"/>
    </source>
</evidence>
<reference evidence="10" key="1">
    <citation type="submission" date="2023-07" db="EMBL/GenBank/DDBJ databases">
        <title>Zobellia barbeyronii sp. nov., a new marine flavobacterium, isolated from green and red algae.</title>
        <authorList>
            <person name="Nedashkovskaya O.I."/>
            <person name="Otstavnykh N."/>
            <person name="Zhukova N."/>
            <person name="Guzev K."/>
            <person name="Chausova V."/>
            <person name="Tekutyeva L."/>
            <person name="Mikhailov V."/>
            <person name="Isaeva M."/>
        </authorList>
    </citation>
    <scope>NUCLEOTIDE SEQUENCE [LARGE SCALE GENOMIC DNA]</scope>
    <source>
        <strain evidence="10">KMM 6746</strain>
    </source>
</reference>
<gene>
    <name evidence="9" type="ORF">HW347_01930</name>
</gene>
<evidence type="ECO:0000256" key="2">
    <source>
        <dbReference type="ARBA" id="ARBA00006275"/>
    </source>
</evidence>
<evidence type="ECO:0000256" key="6">
    <source>
        <dbReference type="SAM" id="SignalP"/>
    </source>
</evidence>
<feature type="domain" description="RagB/SusD" evidence="7">
    <location>
        <begin position="324"/>
        <end position="479"/>
    </location>
</feature>
<dbReference type="RefSeq" id="WP_214610271.1">
    <property type="nucleotide sequence ID" value="NZ_JACATN010000001.1"/>
</dbReference>
<dbReference type="InterPro" id="IPR011990">
    <property type="entry name" value="TPR-like_helical_dom_sf"/>
</dbReference>
<protein>
    <submittedName>
        <fullName evidence="9">RagB/SusD family nutrient uptake outer membrane protein</fullName>
    </submittedName>
</protein>
<evidence type="ECO:0000256" key="3">
    <source>
        <dbReference type="ARBA" id="ARBA00022729"/>
    </source>
</evidence>
<accession>A0ABS5W9J0</accession>
<evidence type="ECO:0000259" key="7">
    <source>
        <dbReference type="Pfam" id="PF07980"/>
    </source>
</evidence>
<comment type="similarity">
    <text evidence="2">Belongs to the SusD family.</text>
</comment>